<dbReference type="EMBL" id="LAZR01014692">
    <property type="protein sequence ID" value="KKM16366.1"/>
    <property type="molecule type" value="Genomic_DNA"/>
</dbReference>
<accession>A0A0F9HM44</accession>
<comment type="caution">
    <text evidence="1">The sequence shown here is derived from an EMBL/GenBank/DDBJ whole genome shotgun (WGS) entry which is preliminary data.</text>
</comment>
<gene>
    <name evidence="1" type="ORF">LCGC14_1686620</name>
</gene>
<sequence length="41" mass="4894">MVDVYCNQEDNCENYFYGQCRIIKLIIQTLVCKTFKGKEKN</sequence>
<reference evidence="1" key="1">
    <citation type="journal article" date="2015" name="Nature">
        <title>Complex archaea that bridge the gap between prokaryotes and eukaryotes.</title>
        <authorList>
            <person name="Spang A."/>
            <person name="Saw J.H."/>
            <person name="Jorgensen S.L."/>
            <person name="Zaremba-Niedzwiedzka K."/>
            <person name="Martijn J."/>
            <person name="Lind A.E."/>
            <person name="van Eijk R."/>
            <person name="Schleper C."/>
            <person name="Guy L."/>
            <person name="Ettema T.J."/>
        </authorList>
    </citation>
    <scope>NUCLEOTIDE SEQUENCE</scope>
</reference>
<protein>
    <submittedName>
        <fullName evidence="1">Uncharacterized protein</fullName>
    </submittedName>
</protein>
<proteinExistence type="predicted"/>
<dbReference type="AlphaFoldDB" id="A0A0F9HM44"/>
<organism evidence="1">
    <name type="scientific">marine sediment metagenome</name>
    <dbReference type="NCBI Taxonomy" id="412755"/>
    <lineage>
        <taxon>unclassified sequences</taxon>
        <taxon>metagenomes</taxon>
        <taxon>ecological metagenomes</taxon>
    </lineage>
</organism>
<evidence type="ECO:0000313" key="1">
    <source>
        <dbReference type="EMBL" id="KKM16366.1"/>
    </source>
</evidence>
<name>A0A0F9HM44_9ZZZZ</name>